<sequence>MKLTIIGSSGSFPGPGSPASCYLVSAQGVDEQGNPKKYRILLDLGNGALGALQRYISLDEVDAICLSHLHPDHCMDLCGMHVAIRWDPSGWRAGRVPVWGPAATADRMAIAYGLDLDPGMHEEFDFQHWQSRVPVKLGPMTITPYPVRHPIDEAYAIRIEAEEHIGGDTVRSALTYSGDTDTCDELVEAADHADIFLCEAAFQEGRDDGIEGVHLTGQRAGEMAHRADVSRLLLTHLPVWNDPLTVAEEARRSFAGPLAVAVSGVTYTV</sequence>
<evidence type="ECO:0000313" key="2">
    <source>
        <dbReference type="EMBL" id="WGH93391.1"/>
    </source>
</evidence>
<dbReference type="SUPFAM" id="SSF56281">
    <property type="entry name" value="Metallo-hydrolase/oxidoreductase"/>
    <property type="match status" value="1"/>
</dbReference>
<dbReference type="RefSeq" id="WP_110099760.1">
    <property type="nucleotide sequence ID" value="NZ_CP122561.1"/>
</dbReference>
<protein>
    <submittedName>
        <fullName evidence="2">MBL fold metallo-hydrolase</fullName>
    </submittedName>
</protein>
<evidence type="ECO:0000313" key="3">
    <source>
        <dbReference type="Proteomes" id="UP001224674"/>
    </source>
</evidence>
<dbReference type="Gene3D" id="3.60.15.10">
    <property type="entry name" value="Ribonuclease Z/Hydroxyacylglutathione hydrolase-like"/>
    <property type="match status" value="1"/>
</dbReference>
<keyword evidence="3" id="KW-1185">Reference proteome</keyword>
<dbReference type="InterPro" id="IPR036866">
    <property type="entry name" value="RibonucZ/Hydroxyglut_hydro"/>
</dbReference>
<organism evidence="2 3">
    <name type="scientific">Auritidibacter ignavus</name>
    <dbReference type="NCBI Taxonomy" id="678932"/>
    <lineage>
        <taxon>Bacteria</taxon>
        <taxon>Bacillati</taxon>
        <taxon>Actinomycetota</taxon>
        <taxon>Actinomycetes</taxon>
        <taxon>Micrococcales</taxon>
        <taxon>Micrococcaceae</taxon>
        <taxon>Auritidibacter</taxon>
    </lineage>
</organism>
<reference evidence="2 3" key="1">
    <citation type="submission" date="2023-03" db="EMBL/GenBank/DDBJ databases">
        <title>Complete genome sequences of several Auritidibacter ignavus strains isolated from ear infections.</title>
        <authorList>
            <person name="Baehr T."/>
            <person name="Baumhoegger A.M."/>
        </authorList>
    </citation>
    <scope>NUCLEOTIDE SEQUENCE [LARGE SCALE GENOMIC DNA]</scope>
    <source>
        <strain evidence="2 3">BABAE-6</strain>
    </source>
</reference>
<dbReference type="GeneID" id="83694586"/>
<feature type="domain" description="Metallo-beta-lactamase" evidence="1">
    <location>
        <begin position="39"/>
        <end position="236"/>
    </location>
</feature>
<dbReference type="PANTHER" id="PTHR46018">
    <property type="entry name" value="ZINC PHOSPHODIESTERASE ELAC PROTEIN 1"/>
    <property type="match status" value="1"/>
</dbReference>
<dbReference type="Pfam" id="PF12706">
    <property type="entry name" value="Lactamase_B_2"/>
    <property type="match status" value="1"/>
</dbReference>
<dbReference type="InterPro" id="IPR001279">
    <property type="entry name" value="Metallo-B-lactamas"/>
</dbReference>
<gene>
    <name evidence="2" type="ORF">QDX21_00795</name>
</gene>
<dbReference type="PANTHER" id="PTHR46018:SF4">
    <property type="entry name" value="METALLO-HYDROLASE YHFI-RELATED"/>
    <property type="match status" value="1"/>
</dbReference>
<dbReference type="EMBL" id="CP122566">
    <property type="protein sequence ID" value="WGH93391.1"/>
    <property type="molecule type" value="Genomic_DNA"/>
</dbReference>
<evidence type="ECO:0000259" key="1">
    <source>
        <dbReference type="Pfam" id="PF12706"/>
    </source>
</evidence>
<dbReference type="CDD" id="cd07716">
    <property type="entry name" value="RNaseZ_short-form-like_MBL-fold"/>
    <property type="match status" value="1"/>
</dbReference>
<name>A0AAJ6DCQ1_9MICC</name>
<dbReference type="GO" id="GO:0042781">
    <property type="term" value="F:3'-tRNA processing endoribonuclease activity"/>
    <property type="evidence" value="ECO:0007669"/>
    <property type="project" value="TreeGrafter"/>
</dbReference>
<dbReference type="Proteomes" id="UP001224674">
    <property type="component" value="Chromosome"/>
</dbReference>
<dbReference type="AlphaFoldDB" id="A0AAJ6DCQ1"/>
<accession>A0AAJ6DCQ1</accession>
<proteinExistence type="predicted"/>